<evidence type="ECO:0000313" key="5">
    <source>
        <dbReference type="EMBL" id="AEI42114.1"/>
    </source>
</evidence>
<evidence type="ECO:0000256" key="3">
    <source>
        <dbReference type="ARBA" id="ARBA00023163"/>
    </source>
</evidence>
<dbReference type="Gene3D" id="1.10.10.10">
    <property type="entry name" value="Winged helix-like DNA-binding domain superfamily/Winged helix DNA-binding domain"/>
    <property type="match status" value="1"/>
</dbReference>
<sequence length="152" mass="16691">MESDQILELRAHIQQFVRQFGLLEGHVTPCGYPLSVSQVYALQELENRQMSVTELAGCLHLERSSVSRLADGLVKEGFVSRAVNEANRRETLLSLTDKGVRVLGQVREQSLQFFGRVFGGFSDEEHASVCAALAALNAALSRHQGKEGPHGT</sequence>
<dbReference type="InterPro" id="IPR036390">
    <property type="entry name" value="WH_DNA-bd_sf"/>
</dbReference>
<dbReference type="InterPro" id="IPR036388">
    <property type="entry name" value="WH-like_DNA-bd_sf"/>
</dbReference>
<name>F8FDE4_PAEMK</name>
<gene>
    <name evidence="5" type="ordered locus">KNP414_03570</name>
</gene>
<dbReference type="PANTHER" id="PTHR33164:SF94">
    <property type="entry name" value="TRANSCRIPTIONAL REGULATORY PROTEIN-RELATED"/>
    <property type="match status" value="1"/>
</dbReference>
<dbReference type="PROSITE" id="PS50995">
    <property type="entry name" value="HTH_MARR_2"/>
    <property type="match status" value="1"/>
</dbReference>
<evidence type="ECO:0000313" key="6">
    <source>
        <dbReference type="Proteomes" id="UP000006620"/>
    </source>
</evidence>
<dbReference type="GO" id="GO:0003677">
    <property type="term" value="F:DNA binding"/>
    <property type="evidence" value="ECO:0007669"/>
    <property type="project" value="UniProtKB-KW"/>
</dbReference>
<accession>F8FDE4</accession>
<dbReference type="PATRIC" id="fig|1036673.3.peg.3275"/>
<dbReference type="HOGENOM" id="CLU_083287_27_9_9"/>
<evidence type="ECO:0000259" key="4">
    <source>
        <dbReference type="PROSITE" id="PS50995"/>
    </source>
</evidence>
<feature type="domain" description="HTH marR-type" evidence="4">
    <location>
        <begin position="6"/>
        <end position="138"/>
    </location>
</feature>
<dbReference type="Pfam" id="PF12802">
    <property type="entry name" value="MarR_2"/>
    <property type="match status" value="1"/>
</dbReference>
<dbReference type="AlphaFoldDB" id="F8FDE4"/>
<evidence type="ECO:0000256" key="2">
    <source>
        <dbReference type="ARBA" id="ARBA00023125"/>
    </source>
</evidence>
<dbReference type="EMBL" id="CP002869">
    <property type="protein sequence ID" value="AEI42114.1"/>
    <property type="molecule type" value="Genomic_DNA"/>
</dbReference>
<keyword evidence="3" id="KW-0804">Transcription</keyword>
<dbReference type="Proteomes" id="UP000006620">
    <property type="component" value="Chromosome"/>
</dbReference>
<reference evidence="5 6" key="2">
    <citation type="journal article" date="2013" name="Genome Announc.">
        <title>Genome Sequence of Growth-Improving Paenibacillus mucilaginosus Strain KNP414.</title>
        <authorList>
            <person name="Lu J.J."/>
            <person name="Wang J.F."/>
            <person name="Hu X.F."/>
        </authorList>
    </citation>
    <scope>NUCLEOTIDE SEQUENCE [LARGE SCALE GENOMIC DNA]</scope>
    <source>
        <strain evidence="5 6">KNP414</strain>
    </source>
</reference>
<protein>
    <submittedName>
        <fullName evidence="5">Putative transcriptional regulator</fullName>
    </submittedName>
</protein>
<dbReference type="InterPro" id="IPR039422">
    <property type="entry name" value="MarR/SlyA-like"/>
</dbReference>
<dbReference type="GO" id="GO:0003700">
    <property type="term" value="F:DNA-binding transcription factor activity"/>
    <property type="evidence" value="ECO:0007669"/>
    <property type="project" value="InterPro"/>
</dbReference>
<dbReference type="SUPFAM" id="SSF46785">
    <property type="entry name" value="Winged helix' DNA-binding domain"/>
    <property type="match status" value="1"/>
</dbReference>
<keyword evidence="2" id="KW-0238">DNA-binding</keyword>
<proteinExistence type="predicted"/>
<dbReference type="RefSeq" id="WP_013917271.1">
    <property type="nucleotide sequence ID" value="NC_015690.1"/>
</dbReference>
<dbReference type="InterPro" id="IPR023187">
    <property type="entry name" value="Tscrpt_reg_MarR-type_CS"/>
</dbReference>
<organism evidence="5 6">
    <name type="scientific">Paenibacillus mucilaginosus (strain KNP414)</name>
    <dbReference type="NCBI Taxonomy" id="1036673"/>
    <lineage>
        <taxon>Bacteria</taxon>
        <taxon>Bacillati</taxon>
        <taxon>Bacillota</taxon>
        <taxon>Bacilli</taxon>
        <taxon>Bacillales</taxon>
        <taxon>Paenibacillaceae</taxon>
        <taxon>Paenibacillus</taxon>
    </lineage>
</organism>
<dbReference type="PROSITE" id="PS01117">
    <property type="entry name" value="HTH_MARR_1"/>
    <property type="match status" value="1"/>
</dbReference>
<dbReference type="PANTHER" id="PTHR33164">
    <property type="entry name" value="TRANSCRIPTIONAL REGULATOR, MARR FAMILY"/>
    <property type="match status" value="1"/>
</dbReference>
<reference evidence="6" key="1">
    <citation type="submission" date="2011-06" db="EMBL/GenBank/DDBJ databases">
        <title>Complete genome sequence of Paenibacillus mucilaginosus KNP414.</title>
        <authorList>
            <person name="Wang J."/>
            <person name="Hu S."/>
            <person name="Hu X."/>
            <person name="Zhang B."/>
            <person name="Dong D."/>
            <person name="Zhang S."/>
            <person name="Zhao K."/>
            <person name="Wu D."/>
        </authorList>
    </citation>
    <scope>NUCLEOTIDE SEQUENCE [LARGE SCALE GENOMIC DNA]</scope>
    <source>
        <strain evidence="6">KNP414</strain>
    </source>
</reference>
<dbReference type="SMART" id="SM00347">
    <property type="entry name" value="HTH_MARR"/>
    <property type="match status" value="1"/>
</dbReference>
<dbReference type="KEGG" id="pms:KNP414_03570"/>
<dbReference type="InterPro" id="IPR000835">
    <property type="entry name" value="HTH_MarR-typ"/>
</dbReference>
<dbReference type="PRINTS" id="PR00598">
    <property type="entry name" value="HTHMARR"/>
</dbReference>
<keyword evidence="1" id="KW-0805">Transcription regulation</keyword>
<dbReference type="GO" id="GO:0006950">
    <property type="term" value="P:response to stress"/>
    <property type="evidence" value="ECO:0007669"/>
    <property type="project" value="TreeGrafter"/>
</dbReference>
<evidence type="ECO:0000256" key="1">
    <source>
        <dbReference type="ARBA" id="ARBA00023015"/>
    </source>
</evidence>